<dbReference type="PANTHER" id="PTHR16284:SF13">
    <property type="entry name" value="PROTEIN CDV3 HOMOLOG"/>
    <property type="match status" value="1"/>
</dbReference>
<organism evidence="3 4">
    <name type="scientific">Merluccius polli</name>
    <name type="common">Benguela hake</name>
    <name type="synonym">Merluccius cadenati</name>
    <dbReference type="NCBI Taxonomy" id="89951"/>
    <lineage>
        <taxon>Eukaryota</taxon>
        <taxon>Metazoa</taxon>
        <taxon>Chordata</taxon>
        <taxon>Craniata</taxon>
        <taxon>Vertebrata</taxon>
        <taxon>Euteleostomi</taxon>
        <taxon>Actinopterygii</taxon>
        <taxon>Neopterygii</taxon>
        <taxon>Teleostei</taxon>
        <taxon>Neoteleostei</taxon>
        <taxon>Acanthomorphata</taxon>
        <taxon>Zeiogadaria</taxon>
        <taxon>Gadariae</taxon>
        <taxon>Gadiformes</taxon>
        <taxon>Gadoidei</taxon>
        <taxon>Merlucciidae</taxon>
        <taxon>Merluccius</taxon>
    </lineage>
</organism>
<reference evidence="3" key="1">
    <citation type="journal article" date="2023" name="Front. Mar. Sci.">
        <title>A new Merluccius polli reference genome to investigate the effects of global change in West African waters.</title>
        <authorList>
            <person name="Mateo J.L."/>
            <person name="Blanco-Fernandez C."/>
            <person name="Garcia-Vazquez E."/>
            <person name="Machado-Schiaffino G."/>
        </authorList>
    </citation>
    <scope>NUCLEOTIDE SEQUENCE</scope>
    <source>
        <strain evidence="3">C29</strain>
        <tissue evidence="3">Fin</tissue>
    </source>
</reference>
<protein>
    <submittedName>
        <fullName evidence="3">Protein CDV3</fullName>
    </submittedName>
</protein>
<sequence>MKWVQMQGVQIYRCSGSRDEVGPEMKWVQRCSGSRYTDAVGPEMKWVQMQGVQIYRCSGSRDEVGPEMKWVQRCSGSRYTDAVEEEEVPESKPSGVYRPPGARLTGTKRGPALGPPEIFSDTQFPSLLATSKHVETRKDRELEKTFEVVKHKTRGREEGGGASQQQLQLDNQYAILGDK</sequence>
<accession>A0AA47MBX5</accession>
<gene>
    <name evidence="3" type="primary">cdv3_1</name>
    <name evidence="3" type="ORF">N1851_026568</name>
</gene>
<evidence type="ECO:0000313" key="4">
    <source>
        <dbReference type="Proteomes" id="UP001174136"/>
    </source>
</evidence>
<dbReference type="Pfam" id="PF15359">
    <property type="entry name" value="CDV3"/>
    <property type="match status" value="1"/>
</dbReference>
<dbReference type="InterPro" id="IPR026806">
    <property type="entry name" value="CDV3"/>
</dbReference>
<evidence type="ECO:0000256" key="2">
    <source>
        <dbReference type="SAM" id="MobiDB-lite"/>
    </source>
</evidence>
<keyword evidence="4" id="KW-1185">Reference proteome</keyword>
<evidence type="ECO:0000313" key="3">
    <source>
        <dbReference type="EMBL" id="KAK0137237.1"/>
    </source>
</evidence>
<dbReference type="GO" id="GO:0005737">
    <property type="term" value="C:cytoplasm"/>
    <property type="evidence" value="ECO:0007669"/>
    <property type="project" value="TreeGrafter"/>
</dbReference>
<feature type="region of interest" description="Disordered" evidence="2">
    <location>
        <begin position="81"/>
        <end position="121"/>
    </location>
</feature>
<evidence type="ECO:0000256" key="1">
    <source>
        <dbReference type="ARBA" id="ARBA00006062"/>
    </source>
</evidence>
<dbReference type="AlphaFoldDB" id="A0AA47MBX5"/>
<dbReference type="EMBL" id="JAOPHQ010004924">
    <property type="protein sequence ID" value="KAK0137237.1"/>
    <property type="molecule type" value="Genomic_DNA"/>
</dbReference>
<name>A0AA47MBX5_MERPO</name>
<proteinExistence type="inferred from homology"/>
<comment type="similarity">
    <text evidence="1">Belongs to the CDV3 family.</text>
</comment>
<comment type="caution">
    <text evidence="3">The sequence shown here is derived from an EMBL/GenBank/DDBJ whole genome shotgun (WGS) entry which is preliminary data.</text>
</comment>
<dbReference type="Proteomes" id="UP001174136">
    <property type="component" value="Unassembled WGS sequence"/>
</dbReference>
<feature type="region of interest" description="Disordered" evidence="2">
    <location>
        <begin position="150"/>
        <end position="179"/>
    </location>
</feature>
<feature type="compositionally biased region" description="Basic and acidic residues" evidence="2">
    <location>
        <begin position="150"/>
        <end position="159"/>
    </location>
</feature>
<dbReference type="PANTHER" id="PTHR16284">
    <property type="entry name" value="PROTEIN CDV3 HOMOLOG"/>
    <property type="match status" value="1"/>
</dbReference>